<evidence type="ECO:0000313" key="1">
    <source>
        <dbReference type="EMBL" id="SVD76232.1"/>
    </source>
</evidence>
<proteinExistence type="predicted"/>
<dbReference type="EMBL" id="UINC01171588">
    <property type="protein sequence ID" value="SVD76232.1"/>
    <property type="molecule type" value="Genomic_DNA"/>
</dbReference>
<protein>
    <submittedName>
        <fullName evidence="1">Uncharacterized protein</fullName>
    </submittedName>
</protein>
<sequence length="64" mass="7757">MERTISISNLKTVKPHRYQFMKLYQICLKINMSDHRYYQHNKNISTEVYIPITVLKLCQQLRGK</sequence>
<dbReference type="AlphaFoldDB" id="A0A382XYM9"/>
<gene>
    <name evidence="1" type="ORF">METZ01_LOCUS429086</name>
</gene>
<reference evidence="1" key="1">
    <citation type="submission" date="2018-05" db="EMBL/GenBank/DDBJ databases">
        <authorList>
            <person name="Lanie J.A."/>
            <person name="Ng W.-L."/>
            <person name="Kazmierczak K.M."/>
            <person name="Andrzejewski T.M."/>
            <person name="Davidsen T.M."/>
            <person name="Wayne K.J."/>
            <person name="Tettelin H."/>
            <person name="Glass J.I."/>
            <person name="Rusch D."/>
            <person name="Podicherti R."/>
            <person name="Tsui H.-C.T."/>
            <person name="Winkler M.E."/>
        </authorList>
    </citation>
    <scope>NUCLEOTIDE SEQUENCE</scope>
</reference>
<name>A0A382XYM9_9ZZZZ</name>
<organism evidence="1">
    <name type="scientific">marine metagenome</name>
    <dbReference type="NCBI Taxonomy" id="408172"/>
    <lineage>
        <taxon>unclassified sequences</taxon>
        <taxon>metagenomes</taxon>
        <taxon>ecological metagenomes</taxon>
    </lineage>
</organism>
<accession>A0A382XYM9</accession>